<reference evidence="2" key="1">
    <citation type="submission" date="2022-08" db="UniProtKB">
        <authorList>
            <consortium name="EnsemblMetazoa"/>
        </authorList>
    </citation>
    <scope>IDENTIFICATION</scope>
    <source>
        <strain evidence="2">05x7-T-G4-1.051#20</strain>
    </source>
</reference>
<dbReference type="EnsemblMetazoa" id="G2669.1">
    <property type="protein sequence ID" value="G2669.1:cds"/>
    <property type="gene ID" value="G2669"/>
</dbReference>
<feature type="transmembrane region" description="Helical" evidence="1">
    <location>
        <begin position="42"/>
        <end position="61"/>
    </location>
</feature>
<accession>A0A8W8L740</accession>
<evidence type="ECO:0008006" key="4">
    <source>
        <dbReference type="Google" id="ProtNLM"/>
    </source>
</evidence>
<organism evidence="2 3">
    <name type="scientific">Magallana gigas</name>
    <name type="common">Pacific oyster</name>
    <name type="synonym">Crassostrea gigas</name>
    <dbReference type="NCBI Taxonomy" id="29159"/>
    <lineage>
        <taxon>Eukaryota</taxon>
        <taxon>Metazoa</taxon>
        <taxon>Spiralia</taxon>
        <taxon>Lophotrochozoa</taxon>
        <taxon>Mollusca</taxon>
        <taxon>Bivalvia</taxon>
        <taxon>Autobranchia</taxon>
        <taxon>Pteriomorphia</taxon>
        <taxon>Ostreida</taxon>
        <taxon>Ostreoidea</taxon>
        <taxon>Ostreidae</taxon>
        <taxon>Magallana</taxon>
    </lineage>
</organism>
<evidence type="ECO:0000313" key="3">
    <source>
        <dbReference type="Proteomes" id="UP000005408"/>
    </source>
</evidence>
<keyword evidence="1" id="KW-0472">Membrane</keyword>
<keyword evidence="1" id="KW-1133">Transmembrane helix</keyword>
<evidence type="ECO:0000256" key="1">
    <source>
        <dbReference type="SAM" id="Phobius"/>
    </source>
</evidence>
<keyword evidence="1" id="KW-0812">Transmembrane</keyword>
<sequence>MGKFSDDKHMTSASYIKSSQLENRPFHLTGLPILTGSNMTAFLAYGLVMCLVAFTSIPVTVQGSENDKSFYDCKVYSKEEDRPTEKTECVHDYQDGLYYCKTWECEVPSCPREEQVDQEGEPCPLCPGTCTTGGKIYSVGETVPCNDRVNSCGCISTGQGFSTLIATNKYSLCGAPFPTE</sequence>
<evidence type="ECO:0000313" key="2">
    <source>
        <dbReference type="EnsemblMetazoa" id="G2669.1:cds"/>
    </source>
</evidence>
<proteinExistence type="predicted"/>
<keyword evidence="3" id="KW-1185">Reference proteome</keyword>
<dbReference type="AlphaFoldDB" id="A0A8W8L740"/>
<dbReference type="Proteomes" id="UP000005408">
    <property type="component" value="Unassembled WGS sequence"/>
</dbReference>
<name>A0A8W8L740_MAGGI</name>
<protein>
    <recommendedName>
        <fullName evidence="4">VWFC domain-containing protein</fullName>
    </recommendedName>
</protein>